<dbReference type="Pfam" id="PF03403">
    <property type="entry name" value="PAF-AH_p_II"/>
    <property type="match status" value="1"/>
</dbReference>
<keyword evidence="2" id="KW-0378">Hydrolase</keyword>
<keyword evidence="4" id="KW-0443">Lipid metabolism</keyword>
<proteinExistence type="predicted"/>
<accession>A0ABN9T4F3</accession>
<evidence type="ECO:0000256" key="1">
    <source>
        <dbReference type="ARBA" id="ARBA00013201"/>
    </source>
</evidence>
<evidence type="ECO:0000313" key="7">
    <source>
        <dbReference type="Proteomes" id="UP001189429"/>
    </source>
</evidence>
<dbReference type="SUPFAM" id="SSF53474">
    <property type="entry name" value="alpha/beta-Hydrolases"/>
    <property type="match status" value="1"/>
</dbReference>
<protein>
    <recommendedName>
        <fullName evidence="1">1-alkyl-2-acetylglycerophosphocholine esterase</fullName>
        <ecNumber evidence="1">3.1.1.47</ecNumber>
    </recommendedName>
</protein>
<name>A0ABN9T4F3_9DINO</name>
<keyword evidence="3" id="KW-0442">Lipid degradation</keyword>
<feature type="compositionally biased region" description="Basic and acidic residues" evidence="5">
    <location>
        <begin position="14"/>
        <end position="24"/>
    </location>
</feature>
<dbReference type="Proteomes" id="UP001189429">
    <property type="component" value="Unassembled WGS sequence"/>
</dbReference>
<dbReference type="PANTHER" id="PTHR10272:SF0">
    <property type="entry name" value="PLATELET-ACTIVATING FACTOR ACETYLHYDROLASE"/>
    <property type="match status" value="1"/>
</dbReference>
<comment type="caution">
    <text evidence="6">The sequence shown here is derived from an EMBL/GenBank/DDBJ whole genome shotgun (WGS) entry which is preliminary data.</text>
</comment>
<keyword evidence="7" id="KW-1185">Reference proteome</keyword>
<evidence type="ECO:0000256" key="3">
    <source>
        <dbReference type="ARBA" id="ARBA00022963"/>
    </source>
</evidence>
<evidence type="ECO:0000256" key="2">
    <source>
        <dbReference type="ARBA" id="ARBA00022801"/>
    </source>
</evidence>
<dbReference type="EMBL" id="CAUYUJ010014332">
    <property type="protein sequence ID" value="CAK0839898.1"/>
    <property type="molecule type" value="Genomic_DNA"/>
</dbReference>
<dbReference type="PANTHER" id="PTHR10272">
    <property type="entry name" value="PLATELET-ACTIVATING FACTOR ACETYLHYDROLASE"/>
    <property type="match status" value="1"/>
</dbReference>
<dbReference type="Gene3D" id="3.40.50.1820">
    <property type="entry name" value="alpha/beta hydrolase"/>
    <property type="match status" value="1"/>
</dbReference>
<dbReference type="EC" id="3.1.1.47" evidence="1"/>
<evidence type="ECO:0000313" key="6">
    <source>
        <dbReference type="EMBL" id="CAK0839898.1"/>
    </source>
</evidence>
<evidence type="ECO:0000256" key="4">
    <source>
        <dbReference type="ARBA" id="ARBA00023098"/>
    </source>
</evidence>
<dbReference type="InterPro" id="IPR029058">
    <property type="entry name" value="AB_hydrolase_fold"/>
</dbReference>
<evidence type="ECO:0000256" key="5">
    <source>
        <dbReference type="SAM" id="MobiDB-lite"/>
    </source>
</evidence>
<sequence length="355" mass="38155">MPPGPFQVGVTTRQFDDHRRRDPDSGGPRRLQTEIWYPAAAEAAALPPNRFSEFLGRGAIPGSIEAANAGDAIGGYLPGLTIEQLDREWPNAAVRDARPLEAGAERWPLVVFSHGSGAFRASYIYFTEFLASHGFVVMACDHLGSMEADRPEDMIFLIDEMARMAAGGDSRFAGRVDVSRCALTGMSFGGFASAAALERQDPRVKAAIMKCPSLASGGGRLPEERANRATPVFVMLGAEDTVIGERGNELCRQYFATHSGPACLLEIKAGGHVSFTSCELYNPSYGNGIGESKSLSQPGATYTPLPIAQQHAIVNSYALAFLNAYLRPSSEQAAASRAYLQTNQFGDEIVLTSRL</sequence>
<organism evidence="6 7">
    <name type="scientific">Prorocentrum cordatum</name>
    <dbReference type="NCBI Taxonomy" id="2364126"/>
    <lineage>
        <taxon>Eukaryota</taxon>
        <taxon>Sar</taxon>
        <taxon>Alveolata</taxon>
        <taxon>Dinophyceae</taxon>
        <taxon>Prorocentrales</taxon>
        <taxon>Prorocentraceae</taxon>
        <taxon>Prorocentrum</taxon>
    </lineage>
</organism>
<reference evidence="6" key="1">
    <citation type="submission" date="2023-10" db="EMBL/GenBank/DDBJ databases">
        <authorList>
            <person name="Chen Y."/>
            <person name="Shah S."/>
            <person name="Dougan E. K."/>
            <person name="Thang M."/>
            <person name="Chan C."/>
        </authorList>
    </citation>
    <scope>NUCLEOTIDE SEQUENCE [LARGE SCALE GENOMIC DNA]</scope>
</reference>
<gene>
    <name evidence="6" type="ORF">PCOR1329_LOCUS35461</name>
</gene>
<feature type="region of interest" description="Disordered" evidence="5">
    <location>
        <begin position="1"/>
        <end position="30"/>
    </location>
</feature>